<evidence type="ECO:0000313" key="1">
    <source>
        <dbReference type="EMBL" id="GFD45843.1"/>
    </source>
</evidence>
<sequence length="29" mass="3101">VEAALVVHGHYIGFRRGAEFGDADRGEGD</sequence>
<dbReference type="EMBL" id="BKCJ011659073">
    <property type="protein sequence ID" value="GFD45843.1"/>
    <property type="molecule type" value="Genomic_DNA"/>
</dbReference>
<feature type="non-terminal residue" evidence="1">
    <location>
        <position position="1"/>
    </location>
</feature>
<name>A0A699WFX1_TANCI</name>
<organism evidence="1">
    <name type="scientific">Tanacetum cinerariifolium</name>
    <name type="common">Dalmatian daisy</name>
    <name type="synonym">Chrysanthemum cinerariifolium</name>
    <dbReference type="NCBI Taxonomy" id="118510"/>
    <lineage>
        <taxon>Eukaryota</taxon>
        <taxon>Viridiplantae</taxon>
        <taxon>Streptophyta</taxon>
        <taxon>Embryophyta</taxon>
        <taxon>Tracheophyta</taxon>
        <taxon>Spermatophyta</taxon>
        <taxon>Magnoliopsida</taxon>
        <taxon>eudicotyledons</taxon>
        <taxon>Gunneridae</taxon>
        <taxon>Pentapetalae</taxon>
        <taxon>asterids</taxon>
        <taxon>campanulids</taxon>
        <taxon>Asterales</taxon>
        <taxon>Asteraceae</taxon>
        <taxon>Asteroideae</taxon>
        <taxon>Anthemideae</taxon>
        <taxon>Anthemidinae</taxon>
        <taxon>Tanacetum</taxon>
    </lineage>
</organism>
<dbReference type="AlphaFoldDB" id="A0A699WFX1"/>
<protein>
    <submittedName>
        <fullName evidence="1">Uncharacterized protein</fullName>
    </submittedName>
</protein>
<accession>A0A699WFX1</accession>
<proteinExistence type="predicted"/>
<gene>
    <name evidence="1" type="ORF">Tci_917812</name>
</gene>
<comment type="caution">
    <text evidence="1">The sequence shown here is derived from an EMBL/GenBank/DDBJ whole genome shotgun (WGS) entry which is preliminary data.</text>
</comment>
<reference evidence="1" key="1">
    <citation type="journal article" date="2019" name="Sci. Rep.">
        <title>Draft genome of Tanacetum cinerariifolium, the natural source of mosquito coil.</title>
        <authorList>
            <person name="Yamashiro T."/>
            <person name="Shiraishi A."/>
            <person name="Satake H."/>
            <person name="Nakayama K."/>
        </authorList>
    </citation>
    <scope>NUCLEOTIDE SEQUENCE</scope>
</reference>